<dbReference type="InterPro" id="IPR051209">
    <property type="entry name" value="FAD-bind_Monooxygenase_sf"/>
</dbReference>
<sequence>MTILDEQFYSELARVESSVPSNRLRWYLSAIACLAGLNYSEEIPPLYQVLLKSYIHKDRQFEETRIIREGLTKALGVIGAAKTGVALRALAQATPDILRDSKCYRENENPDIASRRGKDLVKSIYGKDPDTDPNPTRIAAADYDYIVLGSGYSGLMMAIIVKEKFREANLEFQVYEKNHDMGGTWLVNRYPGCQCDIPAHNYQYSFEPNPYWKNYYATSEQIHQYMKDTAKKYDCEEYFAYNHRVVKARWEENDKKWHLTVEASGSTFVDVCDIFINAGGVLDNWKWPDIEGIGSFKGKLMHSANWDQEYDFKGKKAGVIGIGSSGIQILPQVAKVADHTTLFARSETWITPDPGVSQPGVGDPEVDEAYNYTSKELNRFIEDPEYLLAHRKSLQNARIQGFKQFFLGSREAEESFLHFKKTMEERLGFSKKGRTIAEQLIPKFPVGCRRLTPGQGFLESLLQDNVILEWKNLDRIIDSGIITKDGRHIPCDVICCATGFDTSFKPVFPIIGRNGVNLATKWENEAPEAYFGITVSGFPNYFSFIGPNSPISNGSLVQAIQMTGIYIAKCISKLQTQSIRSMDISLDAQQEYNEHSQRFLEKTVWSAPCSSWYKQGMANGRITAIYGGSSYHFIQALKEPRWEDYSFEYVGSNRFTYLGNGMTKREVFGKAIGDTQTLDFESYWQLFNLPPILE</sequence>
<evidence type="ECO:0000256" key="5">
    <source>
        <dbReference type="ARBA" id="ARBA00023002"/>
    </source>
</evidence>
<name>A0A364L0L4_TALAM</name>
<evidence type="ECO:0000313" key="7">
    <source>
        <dbReference type="Proteomes" id="UP000249363"/>
    </source>
</evidence>
<dbReference type="GeneID" id="63794563"/>
<dbReference type="InterPro" id="IPR036188">
    <property type="entry name" value="FAD/NAD-bd_sf"/>
</dbReference>
<evidence type="ECO:0008006" key="8">
    <source>
        <dbReference type="Google" id="ProtNLM"/>
    </source>
</evidence>
<dbReference type="AlphaFoldDB" id="A0A364L0L4"/>
<dbReference type="GO" id="GO:0004499">
    <property type="term" value="F:N,N-dimethylaniline monooxygenase activity"/>
    <property type="evidence" value="ECO:0007669"/>
    <property type="project" value="InterPro"/>
</dbReference>
<comment type="similarity">
    <text evidence="2">Belongs to the FAD-binding monooxygenase family.</text>
</comment>
<dbReference type="RefSeq" id="XP_040733851.1">
    <property type="nucleotide sequence ID" value="XM_040877813.1"/>
</dbReference>
<dbReference type="Pfam" id="PF00743">
    <property type="entry name" value="FMO-like"/>
    <property type="match status" value="1"/>
</dbReference>
<dbReference type="InterPro" id="IPR020946">
    <property type="entry name" value="Flavin_mOase-like"/>
</dbReference>
<comment type="cofactor">
    <cofactor evidence="1">
        <name>FAD</name>
        <dbReference type="ChEBI" id="CHEBI:57692"/>
    </cofactor>
</comment>
<dbReference type="PANTHER" id="PTHR42877">
    <property type="entry name" value="L-ORNITHINE N(5)-MONOOXYGENASE-RELATED"/>
    <property type="match status" value="1"/>
</dbReference>
<accession>A0A364L0L4</accession>
<dbReference type="GO" id="GO:0050661">
    <property type="term" value="F:NADP binding"/>
    <property type="evidence" value="ECO:0007669"/>
    <property type="project" value="InterPro"/>
</dbReference>
<gene>
    <name evidence="6" type="ORF">BHQ10_005347</name>
</gene>
<dbReference type="EMBL" id="MIKG01000009">
    <property type="protein sequence ID" value="RAO69335.1"/>
    <property type="molecule type" value="Genomic_DNA"/>
</dbReference>
<keyword evidence="4" id="KW-0274">FAD</keyword>
<evidence type="ECO:0000313" key="6">
    <source>
        <dbReference type="EMBL" id="RAO69335.1"/>
    </source>
</evidence>
<keyword evidence="5" id="KW-0560">Oxidoreductase</keyword>
<proteinExistence type="inferred from homology"/>
<evidence type="ECO:0000256" key="1">
    <source>
        <dbReference type="ARBA" id="ARBA00001974"/>
    </source>
</evidence>
<reference evidence="6 7" key="1">
    <citation type="journal article" date="2017" name="Biotechnol. Biofuels">
        <title>Differential beta-glucosidase expression as a function of carbon source availability in Talaromyces amestolkiae: a genomic and proteomic approach.</title>
        <authorList>
            <person name="de Eugenio L.I."/>
            <person name="Mendez-Liter J.A."/>
            <person name="Nieto-Dominguez M."/>
            <person name="Alonso L."/>
            <person name="Gil-Munoz J."/>
            <person name="Barriuso J."/>
            <person name="Prieto A."/>
            <person name="Martinez M.J."/>
        </authorList>
    </citation>
    <scope>NUCLEOTIDE SEQUENCE [LARGE SCALE GENOMIC DNA]</scope>
    <source>
        <strain evidence="6 7">CIB</strain>
    </source>
</reference>
<evidence type="ECO:0000256" key="3">
    <source>
        <dbReference type="ARBA" id="ARBA00022630"/>
    </source>
</evidence>
<organism evidence="6 7">
    <name type="scientific">Talaromyces amestolkiae</name>
    <dbReference type="NCBI Taxonomy" id="1196081"/>
    <lineage>
        <taxon>Eukaryota</taxon>
        <taxon>Fungi</taxon>
        <taxon>Dikarya</taxon>
        <taxon>Ascomycota</taxon>
        <taxon>Pezizomycotina</taxon>
        <taxon>Eurotiomycetes</taxon>
        <taxon>Eurotiomycetidae</taxon>
        <taxon>Eurotiales</taxon>
        <taxon>Trichocomaceae</taxon>
        <taxon>Talaromyces</taxon>
        <taxon>Talaromyces sect. Talaromyces</taxon>
    </lineage>
</organism>
<dbReference type="OrthoDB" id="74360at2759"/>
<keyword evidence="7" id="KW-1185">Reference proteome</keyword>
<dbReference type="Proteomes" id="UP000249363">
    <property type="component" value="Unassembled WGS sequence"/>
</dbReference>
<evidence type="ECO:0000256" key="4">
    <source>
        <dbReference type="ARBA" id="ARBA00022827"/>
    </source>
</evidence>
<evidence type="ECO:0000256" key="2">
    <source>
        <dbReference type="ARBA" id="ARBA00010139"/>
    </source>
</evidence>
<comment type="caution">
    <text evidence="6">The sequence shown here is derived from an EMBL/GenBank/DDBJ whole genome shotgun (WGS) entry which is preliminary data.</text>
</comment>
<dbReference type="GO" id="GO:0050660">
    <property type="term" value="F:flavin adenine dinucleotide binding"/>
    <property type="evidence" value="ECO:0007669"/>
    <property type="project" value="InterPro"/>
</dbReference>
<dbReference type="SUPFAM" id="SSF51905">
    <property type="entry name" value="FAD/NAD(P)-binding domain"/>
    <property type="match status" value="2"/>
</dbReference>
<keyword evidence="3" id="KW-0285">Flavoprotein</keyword>
<dbReference type="PANTHER" id="PTHR42877:SF7">
    <property type="entry name" value="FLAVIN-BINDING MONOOXYGENASE-RELATED"/>
    <property type="match status" value="1"/>
</dbReference>
<protein>
    <recommendedName>
        <fullName evidence="8">FAD/NAD(P)-binding domain-containing protein</fullName>
    </recommendedName>
</protein>
<dbReference type="Gene3D" id="3.50.50.60">
    <property type="entry name" value="FAD/NAD(P)-binding domain"/>
    <property type="match status" value="2"/>
</dbReference>